<dbReference type="AlphaFoldDB" id="A0A9E7R5Z6"/>
<evidence type="ECO:0000259" key="2">
    <source>
        <dbReference type="Pfam" id="PF16169"/>
    </source>
</evidence>
<evidence type="ECO:0000259" key="1">
    <source>
        <dbReference type="Pfam" id="PF14399"/>
    </source>
</evidence>
<accession>A0A9E7R5Z6</accession>
<feature type="domain" description="Butirosin biosynthesis protein H N-terminal" evidence="1">
    <location>
        <begin position="13"/>
        <end position="131"/>
    </location>
</feature>
<proteinExistence type="predicted"/>
<evidence type="ECO:0000313" key="3">
    <source>
        <dbReference type="EMBL" id="UWM55948.1"/>
    </source>
</evidence>
<dbReference type="InterPro" id="IPR026935">
    <property type="entry name" value="BtrH_N"/>
</dbReference>
<organism evidence="3 4">
    <name type="scientific">Salinirubellus salinus</name>
    <dbReference type="NCBI Taxonomy" id="1364945"/>
    <lineage>
        <taxon>Archaea</taxon>
        <taxon>Methanobacteriati</taxon>
        <taxon>Methanobacteriota</taxon>
        <taxon>Stenosarchaea group</taxon>
        <taxon>Halobacteria</taxon>
        <taxon>Halobacteriales</taxon>
        <taxon>Natronomonadaceae</taxon>
        <taxon>Salinirubellus</taxon>
    </lineage>
</organism>
<dbReference type="Gene3D" id="3.90.70.10">
    <property type="entry name" value="Cysteine proteinases"/>
    <property type="match status" value="1"/>
</dbReference>
<dbReference type="KEGG" id="ssai:N0B31_06585"/>
<protein>
    <submittedName>
        <fullName evidence="3">BtrH N-terminal domain-containing protein</fullName>
    </submittedName>
</protein>
<dbReference type="EMBL" id="CP104003">
    <property type="protein sequence ID" value="UWM55948.1"/>
    <property type="molecule type" value="Genomic_DNA"/>
</dbReference>
<reference evidence="3" key="1">
    <citation type="submission" date="2022-09" db="EMBL/GenBank/DDBJ databases">
        <title>Diverse halophilic archaea isolated from saline environments.</title>
        <authorList>
            <person name="Cui H.-L."/>
        </authorList>
    </citation>
    <scope>NUCLEOTIDE SEQUENCE</scope>
    <source>
        <strain evidence="3">ZS-35-S2</strain>
    </source>
</reference>
<keyword evidence="4" id="KW-1185">Reference proteome</keyword>
<gene>
    <name evidence="3" type="ORF">N0B31_06585</name>
</gene>
<feature type="domain" description="DUF4872" evidence="2">
    <location>
        <begin position="167"/>
        <end position="341"/>
    </location>
</feature>
<dbReference type="RefSeq" id="WP_260595068.1">
    <property type="nucleotide sequence ID" value="NZ_CP104003.1"/>
</dbReference>
<dbReference type="GeneID" id="74942073"/>
<dbReference type="Pfam" id="PF16169">
    <property type="entry name" value="DUF4872"/>
    <property type="match status" value="1"/>
</dbReference>
<dbReference type="InterPro" id="IPR032369">
    <property type="entry name" value="DUF4872"/>
</dbReference>
<dbReference type="Pfam" id="PF14399">
    <property type="entry name" value="BtrH_N"/>
    <property type="match status" value="1"/>
</dbReference>
<evidence type="ECO:0000313" key="4">
    <source>
        <dbReference type="Proteomes" id="UP001057580"/>
    </source>
</evidence>
<dbReference type="Proteomes" id="UP001057580">
    <property type="component" value="Chromosome"/>
</dbReference>
<sequence>MRLSAYDHAPGEHCGSTSLRNLSNFYGWGHDEPTCFGLASGLGFTFFATEDPPERTFFGRPLWLEAAFFENLGIPHTHTEGADWAETWAAMKAALDGGDPVMVFTDIYHLDYYDTDTHFAPHSLLLVGYDETVPGREVTNADPDAGRGIVYCADSEFEDVQRLPLSSLAAAMSSKAAIPLSNRYLFVEGDPTVDRDAAAHDAIRETATYMLDPEDATRSVPEWGAHGVPGIRALAQDIADWTALADPHWTVRFAYQNIERRGTGGACFRTLYTGFLDEVGAEVGLVGFADEMYDIEGVWHRVADLLSEASETPEVFDLPGYLSKSSNLLSSLADREERFYRETLSTLQRP</sequence>
<name>A0A9E7R5Z6_9EURY</name>